<comment type="caution">
    <text evidence="1">The sequence shown here is derived from an EMBL/GenBank/DDBJ whole genome shotgun (WGS) entry which is preliminary data.</text>
</comment>
<sequence length="57" mass="6465">MEAFLTDVQTYFRDPTTLFLSASCKLIRTGSLKYLIVVWPQRILTLTCLSQLARGIA</sequence>
<gene>
    <name evidence="1" type="ORF">BIW11_04359</name>
</gene>
<proteinExistence type="predicted"/>
<organism evidence="1 2">
    <name type="scientific">Tropilaelaps mercedesae</name>
    <dbReference type="NCBI Taxonomy" id="418985"/>
    <lineage>
        <taxon>Eukaryota</taxon>
        <taxon>Metazoa</taxon>
        <taxon>Ecdysozoa</taxon>
        <taxon>Arthropoda</taxon>
        <taxon>Chelicerata</taxon>
        <taxon>Arachnida</taxon>
        <taxon>Acari</taxon>
        <taxon>Parasitiformes</taxon>
        <taxon>Mesostigmata</taxon>
        <taxon>Gamasina</taxon>
        <taxon>Dermanyssoidea</taxon>
        <taxon>Laelapidae</taxon>
        <taxon>Tropilaelaps</taxon>
    </lineage>
</organism>
<evidence type="ECO:0000313" key="1">
    <source>
        <dbReference type="EMBL" id="OQR69503.1"/>
    </source>
</evidence>
<dbReference type="InParanoid" id="A0A1V9X807"/>
<dbReference type="Proteomes" id="UP000192247">
    <property type="component" value="Unassembled WGS sequence"/>
</dbReference>
<accession>A0A1V9X807</accession>
<dbReference type="AlphaFoldDB" id="A0A1V9X807"/>
<dbReference type="EMBL" id="MNPL01020703">
    <property type="protein sequence ID" value="OQR69503.1"/>
    <property type="molecule type" value="Genomic_DNA"/>
</dbReference>
<keyword evidence="2" id="KW-1185">Reference proteome</keyword>
<protein>
    <submittedName>
        <fullName evidence="1">Uncharacterized protein</fullName>
    </submittedName>
</protein>
<reference evidence="1 2" key="1">
    <citation type="journal article" date="2017" name="Gigascience">
        <title>Draft genome of the honey bee ectoparasitic mite, Tropilaelaps mercedesae, is shaped by the parasitic life history.</title>
        <authorList>
            <person name="Dong X."/>
            <person name="Armstrong S.D."/>
            <person name="Xia D."/>
            <person name="Makepeace B.L."/>
            <person name="Darby A.C."/>
            <person name="Kadowaki T."/>
        </authorList>
    </citation>
    <scope>NUCLEOTIDE SEQUENCE [LARGE SCALE GENOMIC DNA]</scope>
    <source>
        <strain evidence="1">Wuxi-XJTLU</strain>
    </source>
</reference>
<name>A0A1V9X807_9ACAR</name>
<evidence type="ECO:0000313" key="2">
    <source>
        <dbReference type="Proteomes" id="UP000192247"/>
    </source>
</evidence>